<reference evidence="2 3" key="1">
    <citation type="journal article" date="2024" name="Science">
        <title>Giant polyketide synthase enzymes in the biosynthesis of giant marine polyether toxins.</title>
        <authorList>
            <person name="Fallon T.R."/>
            <person name="Shende V.V."/>
            <person name="Wierzbicki I.H."/>
            <person name="Pendleton A.L."/>
            <person name="Watervoot N.F."/>
            <person name="Auber R.P."/>
            <person name="Gonzalez D.J."/>
            <person name="Wisecaver J.H."/>
            <person name="Moore B.S."/>
        </authorList>
    </citation>
    <scope>NUCLEOTIDE SEQUENCE [LARGE SCALE GENOMIC DNA]</scope>
    <source>
        <strain evidence="2 3">12B1</strain>
    </source>
</reference>
<organism evidence="2 3">
    <name type="scientific">Prymnesium parvum</name>
    <name type="common">Toxic golden alga</name>
    <dbReference type="NCBI Taxonomy" id="97485"/>
    <lineage>
        <taxon>Eukaryota</taxon>
        <taxon>Haptista</taxon>
        <taxon>Haptophyta</taxon>
        <taxon>Prymnesiophyceae</taxon>
        <taxon>Prymnesiales</taxon>
        <taxon>Prymnesiaceae</taxon>
        <taxon>Prymnesium</taxon>
    </lineage>
</organism>
<dbReference type="Proteomes" id="UP001515480">
    <property type="component" value="Unassembled WGS sequence"/>
</dbReference>
<dbReference type="EMBL" id="JBGBPQ010000015">
    <property type="protein sequence ID" value="KAL1510673.1"/>
    <property type="molecule type" value="Genomic_DNA"/>
</dbReference>
<protein>
    <recommendedName>
        <fullName evidence="4">Bifunctional lysine-specific demethylase and histidyl-hydroxylase</fullName>
    </recommendedName>
</protein>
<dbReference type="AlphaFoldDB" id="A0AB34IZ30"/>
<evidence type="ECO:0000313" key="3">
    <source>
        <dbReference type="Proteomes" id="UP001515480"/>
    </source>
</evidence>
<accession>A0AB34IZ30</accession>
<proteinExistence type="predicted"/>
<gene>
    <name evidence="2" type="ORF">AB1Y20_006970</name>
</gene>
<sequence>MLLALLAPFPSFPSPPPSPHSASSLSPGCESFCSDACANLNGDIASECGGCPSTAACRPGAHGFPSALPQTSPSLPPSSTSTSAAPPSPLPFSPAPPLPPAAPLPFSSSGGGVHQAGACHDDPSEAAASAAFAALASLPEPAFWRAIGGAAASCAAPDDLSRLAARGYAVVRGVLPAEEAARLALPAIDGPSEPPGRLASASFPRERMPAPLLASLEARLHEWRRRQLLPPAQAAAPLRVGGFKFIRTAPARCAGACVGRWHIDPSAGCPRDSQLSLMLRRDANLSHANVVVAPESGLRALLAAALAANASGGGGALRDGEAEELTARAYASATSGSRAEQGGALPRREVALERVACTVVLQPGDLLYFAGIYHRTQDSAAARVTLHATAGPAVNSG</sequence>
<evidence type="ECO:0008006" key="4">
    <source>
        <dbReference type="Google" id="ProtNLM"/>
    </source>
</evidence>
<comment type="caution">
    <text evidence="2">The sequence shown here is derived from an EMBL/GenBank/DDBJ whole genome shotgun (WGS) entry which is preliminary data.</text>
</comment>
<name>A0AB34IZ30_PRYPA</name>
<evidence type="ECO:0000313" key="2">
    <source>
        <dbReference type="EMBL" id="KAL1510673.1"/>
    </source>
</evidence>
<keyword evidence="3" id="KW-1185">Reference proteome</keyword>
<feature type="compositionally biased region" description="Pro residues" evidence="1">
    <location>
        <begin position="86"/>
        <end position="103"/>
    </location>
</feature>
<evidence type="ECO:0000256" key="1">
    <source>
        <dbReference type="SAM" id="MobiDB-lite"/>
    </source>
</evidence>
<feature type="compositionally biased region" description="Low complexity" evidence="1">
    <location>
        <begin position="68"/>
        <end position="85"/>
    </location>
</feature>
<feature type="region of interest" description="Disordered" evidence="1">
    <location>
        <begin position="68"/>
        <end position="121"/>
    </location>
</feature>